<organism evidence="3 4">
    <name type="scientific">Stenotrophomonas rhizophila</name>
    <dbReference type="NCBI Taxonomy" id="216778"/>
    <lineage>
        <taxon>Bacteria</taxon>
        <taxon>Pseudomonadati</taxon>
        <taxon>Pseudomonadota</taxon>
        <taxon>Gammaproteobacteria</taxon>
        <taxon>Lysobacterales</taxon>
        <taxon>Lysobacteraceae</taxon>
        <taxon>Stenotrophomonas</taxon>
    </lineage>
</organism>
<dbReference type="PANTHER" id="PTHR32182:SF22">
    <property type="entry name" value="ATP-DEPENDENT ENDONUCLEASE, OLD FAMILY-RELATED"/>
    <property type="match status" value="1"/>
</dbReference>
<feature type="domain" description="OLD protein-like TOPRIM" evidence="2">
    <location>
        <begin position="361"/>
        <end position="430"/>
    </location>
</feature>
<dbReference type="GO" id="GO:0000731">
    <property type="term" value="P:DNA synthesis involved in DNA repair"/>
    <property type="evidence" value="ECO:0007669"/>
    <property type="project" value="TreeGrafter"/>
</dbReference>
<dbReference type="RefSeq" id="WP_259261403.1">
    <property type="nucleotide sequence ID" value="NZ_JANUEK010000006.1"/>
</dbReference>
<evidence type="ECO:0000259" key="2">
    <source>
        <dbReference type="Pfam" id="PF20469"/>
    </source>
</evidence>
<dbReference type="EMBL" id="JANUEK010000006">
    <property type="protein sequence ID" value="MCS4280773.1"/>
    <property type="molecule type" value="Genomic_DNA"/>
</dbReference>
<protein>
    <submittedName>
        <fullName evidence="3">ATPase</fullName>
    </submittedName>
</protein>
<sequence>MTLSVRNFRGISELEWTLKASPLCCLIGPGDSRKSTVLDAIEAALSSRWYTFGEADFRDCDTSRSIKIEVTIAELSRPLLSDEKFGLHIRGLAPDGTLRDEPEDGDEAVLTVRLTVDATMEPVWEVVNDRASYPRTMSNRDRALFRVVRLTGDDARHLTWGQGSILSKLTESGDEAAQQLAEAYRTAKASTQLHKIPSLAKVAKEAQARAIEIGALVEDEYIPGLELLRGGFSSGSIALHDGFVPLRLAGTGTRRLATLAIQRAAIEDGAIILVDEIEQGLEPHRILGAIVHLRQSQAAAAALAKPAGQIVMTTHSDVALSEVPPASLYVCRRASGSAVKVLHPIDQDALRKVLKHMPRALFARRLLVCEGETEMGLILGLRELYPTRHAGASIEQRGACVVDGGGANAPQMATALSALGYATALYRDSDVPVLAKQQKALDKAGVHTITYPTAMAIEEALFAGVADDALVDELLLEAERYKGEATVIDQLNKAFSEAGDRGVGNGSFASMDVMLGLDRQEIMQRLGLLAKQNAWFKNHYIARGLAPVVDRAVAQGPTSELALALKEIEEWLYA</sequence>
<dbReference type="InterPro" id="IPR027417">
    <property type="entry name" value="P-loop_NTPase"/>
</dbReference>
<dbReference type="SUPFAM" id="SSF52540">
    <property type="entry name" value="P-loop containing nucleoside triphosphate hydrolases"/>
    <property type="match status" value="1"/>
</dbReference>
<accession>A0AAW5PM17</accession>
<dbReference type="Pfam" id="PF20469">
    <property type="entry name" value="OLD-like_TOPRIM"/>
    <property type="match status" value="1"/>
</dbReference>
<dbReference type="GO" id="GO:0006302">
    <property type="term" value="P:double-strand break repair"/>
    <property type="evidence" value="ECO:0007669"/>
    <property type="project" value="TreeGrafter"/>
</dbReference>
<evidence type="ECO:0000259" key="1">
    <source>
        <dbReference type="Pfam" id="PF13304"/>
    </source>
</evidence>
<dbReference type="GO" id="GO:0005524">
    <property type="term" value="F:ATP binding"/>
    <property type="evidence" value="ECO:0007669"/>
    <property type="project" value="InterPro"/>
</dbReference>
<dbReference type="InterPro" id="IPR034139">
    <property type="entry name" value="TOPRIM_OLD"/>
</dbReference>
<dbReference type="InterPro" id="IPR003959">
    <property type="entry name" value="ATPase_AAA_core"/>
</dbReference>
<gene>
    <name evidence="3" type="ORF">M2412_002767</name>
</gene>
<proteinExistence type="predicted"/>
<dbReference type="PANTHER" id="PTHR32182">
    <property type="entry name" value="DNA REPLICATION AND REPAIR PROTEIN RECF"/>
    <property type="match status" value="1"/>
</dbReference>
<dbReference type="GO" id="GO:0016887">
    <property type="term" value="F:ATP hydrolysis activity"/>
    <property type="evidence" value="ECO:0007669"/>
    <property type="project" value="InterPro"/>
</dbReference>
<name>A0AAW5PM17_9GAMM</name>
<comment type="caution">
    <text evidence="3">The sequence shown here is derived from an EMBL/GenBank/DDBJ whole genome shotgun (WGS) entry which is preliminary data.</text>
</comment>
<dbReference type="AlphaFoldDB" id="A0AAW5PM17"/>
<reference evidence="3" key="1">
    <citation type="submission" date="2022-08" db="EMBL/GenBank/DDBJ databases">
        <title>Genomic analyses of the natural microbiome of Caenorhabditis elegans.</title>
        <authorList>
            <person name="Samuel B."/>
        </authorList>
    </citation>
    <scope>NUCLEOTIDE SEQUENCE</scope>
    <source>
        <strain evidence="3">BIGb0277</strain>
    </source>
</reference>
<dbReference type="Proteomes" id="UP001320691">
    <property type="component" value="Unassembled WGS sequence"/>
</dbReference>
<dbReference type="Pfam" id="PF13304">
    <property type="entry name" value="AAA_21"/>
    <property type="match status" value="1"/>
</dbReference>
<evidence type="ECO:0000313" key="4">
    <source>
        <dbReference type="Proteomes" id="UP001320691"/>
    </source>
</evidence>
<evidence type="ECO:0000313" key="3">
    <source>
        <dbReference type="EMBL" id="MCS4280773.1"/>
    </source>
</evidence>
<feature type="domain" description="ATPase AAA-type core" evidence="1">
    <location>
        <begin position="240"/>
        <end position="320"/>
    </location>
</feature>
<dbReference type="Gene3D" id="3.40.50.300">
    <property type="entry name" value="P-loop containing nucleotide triphosphate hydrolases"/>
    <property type="match status" value="1"/>
</dbReference>